<keyword evidence="5 12" id="KW-0479">Metal-binding</keyword>
<comment type="catalytic activity">
    <reaction evidence="11 12">
        <text>Mg-protoporphyrin IX 13-monomethyl ester + 3 NADPH + 3 O2 + 2 H(+) = 3,8-divinyl protochlorophyllide a + 3 NADP(+) + 5 H2O</text>
        <dbReference type="Rhea" id="RHEA:33235"/>
        <dbReference type="ChEBI" id="CHEBI:15377"/>
        <dbReference type="ChEBI" id="CHEBI:15378"/>
        <dbReference type="ChEBI" id="CHEBI:15379"/>
        <dbReference type="ChEBI" id="CHEBI:57783"/>
        <dbReference type="ChEBI" id="CHEBI:58349"/>
        <dbReference type="ChEBI" id="CHEBI:58632"/>
        <dbReference type="ChEBI" id="CHEBI:60491"/>
        <dbReference type="EC" id="1.14.13.81"/>
    </reaction>
</comment>
<dbReference type="AlphaFoldDB" id="E6VIU7"/>
<evidence type="ECO:0000256" key="4">
    <source>
        <dbReference type="ARBA" id="ARBA00022531"/>
    </source>
</evidence>
<keyword evidence="9 12" id="KW-0149">Chlorophyll biosynthesis</keyword>
<comment type="function">
    <text evidence="12">Catalyzes the formation of the isocyclic ring in chlorophyll biosynthesis. Mediates the cyclase reaction, which results in the formation of divinylprotochlorophyllide (Pchlide) characteristic of all chlorophylls from magnesium-protoporphyrin IX 13-monomethyl ester (MgPMME).</text>
</comment>
<accession>E6VIU7</accession>
<evidence type="ECO:0000256" key="5">
    <source>
        <dbReference type="ARBA" id="ARBA00022723"/>
    </source>
</evidence>
<sequence length="365" mass="42636">MIPMEGGAQGAVRSRPDIKGSIDSLEIAKQDTILTPRFYTTDYAAMDKLDVSLVRSEWNTMMNELRADYNKSHFKKTDEFIESDLDKLPPELRAEFKDFLVSSLTAEFSGCVLYSEIKKRIKNPEIRELFGLLSRDEARHAGFINEILKDHGIGVDLSFLTKVKKYTYFRPKFIFYATYLSEKIGYARYITIYRQMERHPERRFHPIFKWFERWCNDEFRHGEAFALLMRADPSLLSGVNKLWIRFFLLAVFATMYVRDHMRPAFYEALGVDATDYDMQVFRVTTEISKQVFPVMINLDDPRFLKNLERIRIAAEKIEKSHSQGLLGRMKRPFHAAAAALAFGRLFLLPAKRNELPRVIGLRPAW</sequence>
<evidence type="ECO:0000256" key="12">
    <source>
        <dbReference type="HAMAP-Rule" id="MF_01840"/>
    </source>
</evidence>
<dbReference type="UniPathway" id="UPA00668"/>
<dbReference type="BioCyc" id="RPAL652103:RPDX1_RS19585-MONOMER"/>
<evidence type="ECO:0000313" key="14">
    <source>
        <dbReference type="EMBL" id="ADU45524.1"/>
    </source>
</evidence>
<evidence type="ECO:0000256" key="2">
    <source>
        <dbReference type="ARBA" id="ARBA00005173"/>
    </source>
</evidence>
<dbReference type="HAMAP" id="MF_01840">
    <property type="entry name" value="AcsF"/>
    <property type="match status" value="1"/>
</dbReference>
<comment type="cofactor">
    <cofactor evidence="1 12">
        <name>Fe cation</name>
        <dbReference type="ChEBI" id="CHEBI:24875"/>
    </cofactor>
</comment>
<dbReference type="NCBIfam" id="TIGR02029">
    <property type="entry name" value="AcsF"/>
    <property type="match status" value="1"/>
</dbReference>
<dbReference type="InterPro" id="IPR008434">
    <property type="entry name" value="AcsF"/>
</dbReference>
<dbReference type="GO" id="GO:0005506">
    <property type="term" value="F:iron ion binding"/>
    <property type="evidence" value="ECO:0007669"/>
    <property type="project" value="UniProtKB-UniRule"/>
</dbReference>
<dbReference type="STRING" id="652103.Rpdx1_3968"/>
<name>E6VIU7_RHOPX</name>
<keyword evidence="7 12" id="KW-0560">Oxidoreductase</keyword>
<evidence type="ECO:0000256" key="8">
    <source>
        <dbReference type="ARBA" id="ARBA00023004"/>
    </source>
</evidence>
<dbReference type="GO" id="GO:0015979">
    <property type="term" value="P:photosynthesis"/>
    <property type="evidence" value="ECO:0007669"/>
    <property type="project" value="UniProtKB-UniRule"/>
</dbReference>
<evidence type="ECO:0000256" key="3">
    <source>
        <dbReference type="ARBA" id="ARBA00006550"/>
    </source>
</evidence>
<evidence type="ECO:0000256" key="10">
    <source>
        <dbReference type="ARBA" id="ARBA00023181"/>
    </source>
</evidence>
<keyword evidence="10 12" id="KW-0077">Bacteriochlorophyll biosynthesis</keyword>
<comment type="pathway">
    <text evidence="2">Porphyrin-containing compound metabolism; chlorophyll biosynthesis.</text>
</comment>
<dbReference type="EMBL" id="CP002418">
    <property type="protein sequence ID" value="ADU45524.1"/>
    <property type="molecule type" value="Genomic_DNA"/>
</dbReference>
<comment type="similarity">
    <text evidence="3 12">Belongs to the AcsF family.</text>
</comment>
<dbReference type="EC" id="1.14.13.81" evidence="12"/>
<gene>
    <name evidence="12" type="primary">acsF</name>
    <name evidence="14" type="ordered locus">Rpdx1_3968</name>
</gene>
<keyword evidence="8 12" id="KW-0408">Iron</keyword>
<evidence type="ECO:0000313" key="15">
    <source>
        <dbReference type="Proteomes" id="UP000001402"/>
    </source>
</evidence>
<dbReference type="UniPathway" id="UPA00671"/>
<reference evidence="14" key="1">
    <citation type="submission" date="2010-12" db="EMBL/GenBank/DDBJ databases">
        <title>Complete sequence of Rhodopseudomonas palustris DX-1.</title>
        <authorList>
            <consortium name="US DOE Joint Genome Institute"/>
            <person name="Lucas S."/>
            <person name="Copeland A."/>
            <person name="Lapidus A."/>
            <person name="Cheng J.-F."/>
            <person name="Goodwin L."/>
            <person name="Pitluck S."/>
            <person name="Misra M."/>
            <person name="Chertkov O."/>
            <person name="Detter J.C."/>
            <person name="Han C."/>
            <person name="Tapia R."/>
            <person name="Land M."/>
            <person name="Hauser L."/>
            <person name="Kyrpides N."/>
            <person name="Ivanova N."/>
            <person name="Ovchinnikova G."/>
            <person name="Logan B."/>
            <person name="Oda Y."/>
            <person name="Harwood C."/>
            <person name="Woyke T."/>
        </authorList>
    </citation>
    <scope>NUCLEOTIDE SEQUENCE [LARGE SCALE GENOMIC DNA]</scope>
    <source>
        <strain evidence="14">DX-1</strain>
    </source>
</reference>
<dbReference type="NCBIfam" id="NF010172">
    <property type="entry name" value="PRK13654.1"/>
    <property type="match status" value="1"/>
</dbReference>
<evidence type="ECO:0000256" key="7">
    <source>
        <dbReference type="ARBA" id="ARBA00023002"/>
    </source>
</evidence>
<evidence type="ECO:0000256" key="1">
    <source>
        <dbReference type="ARBA" id="ARBA00001962"/>
    </source>
</evidence>
<dbReference type="GO" id="GO:0036070">
    <property type="term" value="P:light-independent bacteriochlorophyll biosynthetic process"/>
    <property type="evidence" value="ECO:0007669"/>
    <property type="project" value="UniProtKB-UniRule"/>
</dbReference>
<dbReference type="OrthoDB" id="141643at2"/>
<dbReference type="Pfam" id="PF02915">
    <property type="entry name" value="Rubrerythrin"/>
    <property type="match status" value="1"/>
</dbReference>
<dbReference type="Proteomes" id="UP000001402">
    <property type="component" value="Chromosome"/>
</dbReference>
<feature type="domain" description="Rubrerythrin diiron-binding" evidence="13">
    <location>
        <begin position="98"/>
        <end position="228"/>
    </location>
</feature>
<dbReference type="PANTHER" id="PTHR31053">
    <property type="entry name" value="MAGNESIUM-PROTOPORPHYRIN IX MONOMETHYL ESTER [OXIDATIVE] CYCLASE, CHLOROPLASTIC"/>
    <property type="match status" value="1"/>
</dbReference>
<dbReference type="InterPro" id="IPR003251">
    <property type="entry name" value="Rr_diiron-bd_dom"/>
</dbReference>
<protein>
    <recommendedName>
        <fullName evidence="12">Aerobic magnesium-protoporphyrin IX monomethyl ester [oxidative] cyclase</fullName>
        <shortName evidence="12">Aerobic Mg-protoporphyrin IX monomethyl ester oxidative cyclase</shortName>
        <ecNumber evidence="12">1.14.13.81</ecNumber>
    </recommendedName>
</protein>
<evidence type="ECO:0000259" key="13">
    <source>
        <dbReference type="Pfam" id="PF02915"/>
    </source>
</evidence>
<dbReference type="HOGENOM" id="CLU_048037_0_0_5"/>
<evidence type="ECO:0000256" key="11">
    <source>
        <dbReference type="ARBA" id="ARBA00049231"/>
    </source>
</evidence>
<keyword evidence="4 12" id="KW-0602">Photosynthesis</keyword>
<dbReference type="PANTHER" id="PTHR31053:SF2">
    <property type="entry name" value="MAGNESIUM-PROTOPORPHYRIN IX MONOMETHYL ESTER [OXIDATIVE] CYCLASE, CHLOROPLASTIC"/>
    <property type="match status" value="1"/>
</dbReference>
<keyword evidence="6 12" id="KW-0521">NADP</keyword>
<comment type="pathway">
    <text evidence="12">Porphyrin-containing compound metabolism; bacteriochlorophyll biosynthesis (light-independent).</text>
</comment>
<dbReference type="KEGG" id="rpx:Rpdx1_3968"/>
<dbReference type="CDD" id="cd01047">
    <property type="entry name" value="ACSF"/>
    <property type="match status" value="1"/>
</dbReference>
<dbReference type="InterPro" id="IPR009078">
    <property type="entry name" value="Ferritin-like_SF"/>
</dbReference>
<dbReference type="GO" id="GO:0048529">
    <property type="term" value="F:magnesium-protoporphyrin IX monomethyl ester (oxidative) cyclase activity"/>
    <property type="evidence" value="ECO:0007669"/>
    <property type="project" value="UniProtKB-UniRule"/>
</dbReference>
<dbReference type="SUPFAM" id="SSF47240">
    <property type="entry name" value="Ferritin-like"/>
    <property type="match status" value="1"/>
</dbReference>
<proteinExistence type="inferred from homology"/>
<evidence type="ECO:0000256" key="9">
    <source>
        <dbReference type="ARBA" id="ARBA00023171"/>
    </source>
</evidence>
<dbReference type="eggNOG" id="COG1633">
    <property type="taxonomic scope" value="Bacteria"/>
</dbReference>
<evidence type="ECO:0000256" key="6">
    <source>
        <dbReference type="ARBA" id="ARBA00022857"/>
    </source>
</evidence>
<organism evidence="14 15">
    <name type="scientific">Rhodopseudomonas palustris (strain DX-1)</name>
    <dbReference type="NCBI Taxonomy" id="652103"/>
    <lineage>
        <taxon>Bacteria</taxon>
        <taxon>Pseudomonadati</taxon>
        <taxon>Pseudomonadota</taxon>
        <taxon>Alphaproteobacteria</taxon>
        <taxon>Hyphomicrobiales</taxon>
        <taxon>Nitrobacteraceae</taxon>
        <taxon>Rhodopseudomonas</taxon>
    </lineage>
</organism>